<evidence type="ECO:0000256" key="4">
    <source>
        <dbReference type="PROSITE-ProRule" id="PRU00335"/>
    </source>
</evidence>
<keyword evidence="1" id="KW-0805">Transcription regulation</keyword>
<dbReference type="GO" id="GO:0003700">
    <property type="term" value="F:DNA-binding transcription factor activity"/>
    <property type="evidence" value="ECO:0007669"/>
    <property type="project" value="TreeGrafter"/>
</dbReference>
<dbReference type="Proteomes" id="UP001142372">
    <property type="component" value="Unassembled WGS sequence"/>
</dbReference>
<keyword evidence="2 4" id="KW-0238">DNA-binding</keyword>
<keyword evidence="3" id="KW-0804">Transcription</keyword>
<evidence type="ECO:0000256" key="1">
    <source>
        <dbReference type="ARBA" id="ARBA00023015"/>
    </source>
</evidence>
<evidence type="ECO:0000259" key="5">
    <source>
        <dbReference type="PROSITE" id="PS50977"/>
    </source>
</evidence>
<feature type="DNA-binding region" description="H-T-H motif" evidence="4">
    <location>
        <begin position="38"/>
        <end position="57"/>
    </location>
</feature>
<comment type="caution">
    <text evidence="6">The sequence shown here is derived from an EMBL/GenBank/DDBJ whole genome shotgun (WGS) entry which is preliminary data.</text>
</comment>
<proteinExistence type="predicted"/>
<dbReference type="InterPro" id="IPR011075">
    <property type="entry name" value="TetR_C"/>
</dbReference>
<evidence type="ECO:0000313" key="7">
    <source>
        <dbReference type="Proteomes" id="UP001142372"/>
    </source>
</evidence>
<evidence type="ECO:0000256" key="3">
    <source>
        <dbReference type="ARBA" id="ARBA00023163"/>
    </source>
</evidence>
<dbReference type="SUPFAM" id="SSF48498">
    <property type="entry name" value="Tetracyclin repressor-like, C-terminal domain"/>
    <property type="match status" value="1"/>
</dbReference>
<dbReference type="AlphaFoldDB" id="A0A9W6HBG3"/>
<accession>A0A9W6HBG3</accession>
<dbReference type="SUPFAM" id="SSF46689">
    <property type="entry name" value="Homeodomain-like"/>
    <property type="match status" value="1"/>
</dbReference>
<dbReference type="PRINTS" id="PR00455">
    <property type="entry name" value="HTHTETR"/>
</dbReference>
<dbReference type="InterPro" id="IPR050109">
    <property type="entry name" value="HTH-type_TetR-like_transc_reg"/>
</dbReference>
<protein>
    <submittedName>
        <fullName evidence="6">TetR family transcriptional regulator</fullName>
    </submittedName>
</protein>
<dbReference type="Gene3D" id="1.10.10.60">
    <property type="entry name" value="Homeodomain-like"/>
    <property type="match status" value="1"/>
</dbReference>
<dbReference type="Gene3D" id="1.10.357.10">
    <property type="entry name" value="Tetracycline Repressor, domain 2"/>
    <property type="match status" value="1"/>
</dbReference>
<gene>
    <name evidence="6" type="ORF">GCM10017584_25330</name>
</gene>
<dbReference type="Pfam" id="PF00440">
    <property type="entry name" value="TetR_N"/>
    <property type="match status" value="1"/>
</dbReference>
<evidence type="ECO:0000313" key="6">
    <source>
        <dbReference type="EMBL" id="GLJ76959.1"/>
    </source>
</evidence>
<dbReference type="RefSeq" id="WP_271177612.1">
    <property type="nucleotide sequence ID" value="NZ_BAAAJO010000002.1"/>
</dbReference>
<dbReference type="InterPro" id="IPR036271">
    <property type="entry name" value="Tet_transcr_reg_TetR-rel_C_sf"/>
</dbReference>
<organism evidence="6 7">
    <name type="scientific">Leifsonia poae</name>
    <dbReference type="NCBI Taxonomy" id="110933"/>
    <lineage>
        <taxon>Bacteria</taxon>
        <taxon>Bacillati</taxon>
        <taxon>Actinomycetota</taxon>
        <taxon>Actinomycetes</taxon>
        <taxon>Micrococcales</taxon>
        <taxon>Microbacteriaceae</taxon>
        <taxon>Leifsonia</taxon>
    </lineage>
</organism>
<dbReference type="PROSITE" id="PS50977">
    <property type="entry name" value="HTH_TETR_2"/>
    <property type="match status" value="1"/>
</dbReference>
<keyword evidence="7" id="KW-1185">Reference proteome</keyword>
<feature type="domain" description="HTH tetR-type" evidence="5">
    <location>
        <begin position="15"/>
        <end position="75"/>
    </location>
</feature>
<dbReference type="PANTHER" id="PTHR30055">
    <property type="entry name" value="HTH-TYPE TRANSCRIPTIONAL REGULATOR RUTR"/>
    <property type="match status" value="1"/>
</dbReference>
<dbReference type="InterPro" id="IPR009057">
    <property type="entry name" value="Homeodomain-like_sf"/>
</dbReference>
<evidence type="ECO:0000256" key="2">
    <source>
        <dbReference type="ARBA" id="ARBA00023125"/>
    </source>
</evidence>
<name>A0A9W6HBG3_9MICO</name>
<dbReference type="PANTHER" id="PTHR30055:SF148">
    <property type="entry name" value="TETR-FAMILY TRANSCRIPTIONAL REGULATOR"/>
    <property type="match status" value="1"/>
</dbReference>
<sequence length="202" mass="22434">MDLIDEAPARRRRGQELEDALLDAAWDELVEAGYSDFTIDGVASRAGTSRPVVYRRWPTKPELVRAAIAHESAKSRRPLPDTGTLRGDLVALMQQANETRLGFAAVLSAHLGSFYRETGSSPSDLRDIVLAGRESTIDTIYDRAIARGEVDAERLTRRIRSLPSDLFRHEVLMTLKPVPQQTIDAIVDEVVMPLLRSGRSGR</sequence>
<reference evidence="6" key="1">
    <citation type="journal article" date="2014" name="Int. J. Syst. Evol. Microbiol.">
        <title>Complete genome sequence of Corynebacterium casei LMG S-19264T (=DSM 44701T), isolated from a smear-ripened cheese.</title>
        <authorList>
            <consortium name="US DOE Joint Genome Institute (JGI-PGF)"/>
            <person name="Walter F."/>
            <person name="Albersmeier A."/>
            <person name="Kalinowski J."/>
            <person name="Ruckert C."/>
        </authorList>
    </citation>
    <scope>NUCLEOTIDE SEQUENCE</scope>
    <source>
        <strain evidence="6">VKM Ac-1401</strain>
    </source>
</reference>
<dbReference type="GO" id="GO:0000976">
    <property type="term" value="F:transcription cis-regulatory region binding"/>
    <property type="evidence" value="ECO:0007669"/>
    <property type="project" value="TreeGrafter"/>
</dbReference>
<dbReference type="Pfam" id="PF16859">
    <property type="entry name" value="TetR_C_11"/>
    <property type="match status" value="1"/>
</dbReference>
<dbReference type="EMBL" id="BSEN01000012">
    <property type="protein sequence ID" value="GLJ76959.1"/>
    <property type="molecule type" value="Genomic_DNA"/>
</dbReference>
<reference evidence="6" key="2">
    <citation type="submission" date="2023-01" db="EMBL/GenBank/DDBJ databases">
        <authorList>
            <person name="Sun Q."/>
            <person name="Evtushenko L."/>
        </authorList>
    </citation>
    <scope>NUCLEOTIDE SEQUENCE</scope>
    <source>
        <strain evidence="6">VKM Ac-1401</strain>
    </source>
</reference>
<dbReference type="InterPro" id="IPR001647">
    <property type="entry name" value="HTH_TetR"/>
</dbReference>